<sequence length="469" mass="52119">MKKKHKISLSRRDFVKSSIAFNAATILPSHLVLGQKSSSGQLPPSERINMAAIGIGNQGGSDISSLLNTGMVNMVALCDVDLNGKHTKKSQESCPNAKTFTDFRKMFDEMASEIDAVLIATPDHSHFSAAMLAMSLGKSIYVQKPLAHTFGQCERLIDMAKRSGVVTQMGNQGHSGESYFQFQEWMQAGIIKDITRIDATMNSGRRWHGWGQDCTGYPADPIPEGMDLDVWYDNASVNPMSKKLHARNWRSWFEYGSGAFGDWGPHILDNCHEFLELGLPTSVEAVMLEDHNKFVFPQASTIRFNFPERKAMPPCVLTWYDGVGNQPEVSDELGPLADDGSRMPLKIPSEGKILYGKDLTFIGGAKSSPLSIIPKEKYMDMRDSLPRFTTKASGHFENFLLSIKGEEKPRSDFRVSGPLSQVFNLGMISQRLGGTFSFDPVKKQITDNAQANALLDPPPRKGWEQFYHL</sequence>
<dbReference type="InterPro" id="IPR050463">
    <property type="entry name" value="Gfo/Idh/MocA_oxidrdct_glycsds"/>
</dbReference>
<dbReference type="Gene3D" id="3.40.50.720">
    <property type="entry name" value="NAD(P)-binding Rossmann-like Domain"/>
    <property type="match status" value="1"/>
</dbReference>
<dbReference type="SUPFAM" id="SSF51735">
    <property type="entry name" value="NAD(P)-binding Rossmann-fold domains"/>
    <property type="match status" value="1"/>
</dbReference>
<dbReference type="GO" id="GO:0050112">
    <property type="term" value="F:inositol 2-dehydrogenase (NAD+) activity"/>
    <property type="evidence" value="ECO:0007669"/>
    <property type="project" value="UniProtKB-EC"/>
</dbReference>
<dbReference type="InterPro" id="IPR043906">
    <property type="entry name" value="Gfo/Idh/MocA_OxRdtase_bact_C"/>
</dbReference>
<evidence type="ECO:0000313" key="3">
    <source>
        <dbReference type="EMBL" id="TWT97385.1"/>
    </source>
</evidence>
<dbReference type="InterPro" id="IPR000683">
    <property type="entry name" value="Gfo/Idh/MocA-like_OxRdtase_N"/>
</dbReference>
<evidence type="ECO:0000259" key="1">
    <source>
        <dbReference type="Pfam" id="PF01408"/>
    </source>
</evidence>
<dbReference type="PANTHER" id="PTHR43818:SF3">
    <property type="entry name" value="OXIDOREDUCTASE-RELATED"/>
    <property type="match status" value="1"/>
</dbReference>
<evidence type="ECO:0000259" key="2">
    <source>
        <dbReference type="Pfam" id="PF19051"/>
    </source>
</evidence>
<organism evidence="3 4">
    <name type="scientific">Neorhodopirellula pilleata</name>
    <dbReference type="NCBI Taxonomy" id="2714738"/>
    <lineage>
        <taxon>Bacteria</taxon>
        <taxon>Pseudomonadati</taxon>
        <taxon>Planctomycetota</taxon>
        <taxon>Planctomycetia</taxon>
        <taxon>Pirellulales</taxon>
        <taxon>Pirellulaceae</taxon>
        <taxon>Neorhodopirellula</taxon>
    </lineage>
</organism>
<dbReference type="SUPFAM" id="SSF55347">
    <property type="entry name" value="Glyceraldehyde-3-phosphate dehydrogenase-like, C-terminal domain"/>
    <property type="match status" value="1"/>
</dbReference>
<dbReference type="EMBL" id="SJPM01000004">
    <property type="protein sequence ID" value="TWT97385.1"/>
    <property type="molecule type" value="Genomic_DNA"/>
</dbReference>
<accession>A0A5C6ADX9</accession>
<dbReference type="RefSeq" id="WP_146577979.1">
    <property type="nucleotide sequence ID" value="NZ_SJPM01000004.1"/>
</dbReference>
<feature type="domain" description="Gfo/Idh/MocA-like oxidoreductase bacterial type C-terminal" evidence="2">
    <location>
        <begin position="188"/>
        <end position="277"/>
    </location>
</feature>
<proteinExistence type="predicted"/>
<dbReference type="AlphaFoldDB" id="A0A5C6ADX9"/>
<dbReference type="Proteomes" id="UP000316213">
    <property type="component" value="Unassembled WGS sequence"/>
</dbReference>
<dbReference type="OrthoDB" id="255433at2"/>
<dbReference type="Gene3D" id="3.30.360.10">
    <property type="entry name" value="Dihydrodipicolinate Reductase, domain 2"/>
    <property type="match status" value="1"/>
</dbReference>
<name>A0A5C6ADX9_9BACT</name>
<dbReference type="Pfam" id="PF19051">
    <property type="entry name" value="GFO_IDH_MocA_C2"/>
    <property type="match status" value="2"/>
</dbReference>
<dbReference type="EC" id="1.1.1.18" evidence="3"/>
<feature type="domain" description="Gfo/Idh/MocA-like oxidoreductase bacterial type C-terminal" evidence="2">
    <location>
        <begin position="420"/>
        <end position="464"/>
    </location>
</feature>
<reference evidence="3 4" key="1">
    <citation type="submission" date="2019-02" db="EMBL/GenBank/DDBJ databases">
        <title>Deep-cultivation of Planctomycetes and their phenomic and genomic characterization uncovers novel biology.</title>
        <authorList>
            <person name="Wiegand S."/>
            <person name="Jogler M."/>
            <person name="Boedeker C."/>
            <person name="Pinto D."/>
            <person name="Vollmers J."/>
            <person name="Rivas-Marin E."/>
            <person name="Kohn T."/>
            <person name="Peeters S.H."/>
            <person name="Heuer A."/>
            <person name="Rast P."/>
            <person name="Oberbeckmann S."/>
            <person name="Bunk B."/>
            <person name="Jeske O."/>
            <person name="Meyerdierks A."/>
            <person name="Storesund J.E."/>
            <person name="Kallscheuer N."/>
            <person name="Luecker S."/>
            <person name="Lage O.M."/>
            <person name="Pohl T."/>
            <person name="Merkel B.J."/>
            <person name="Hornburger P."/>
            <person name="Mueller R.-W."/>
            <person name="Bruemmer F."/>
            <person name="Labrenz M."/>
            <person name="Spormann A.M."/>
            <person name="Op Den Camp H."/>
            <person name="Overmann J."/>
            <person name="Amann R."/>
            <person name="Jetten M.S.M."/>
            <person name="Mascher T."/>
            <person name="Medema M.H."/>
            <person name="Devos D.P."/>
            <person name="Kaster A.-K."/>
            <person name="Ovreas L."/>
            <person name="Rohde M."/>
            <person name="Galperin M.Y."/>
            <person name="Jogler C."/>
        </authorList>
    </citation>
    <scope>NUCLEOTIDE SEQUENCE [LARGE SCALE GENOMIC DNA]</scope>
    <source>
        <strain evidence="3 4">Pla100</strain>
    </source>
</reference>
<comment type="caution">
    <text evidence="3">The sequence shown here is derived from an EMBL/GenBank/DDBJ whole genome shotgun (WGS) entry which is preliminary data.</text>
</comment>
<keyword evidence="3" id="KW-0560">Oxidoreductase</keyword>
<dbReference type="InterPro" id="IPR036291">
    <property type="entry name" value="NAD(P)-bd_dom_sf"/>
</dbReference>
<evidence type="ECO:0000313" key="4">
    <source>
        <dbReference type="Proteomes" id="UP000316213"/>
    </source>
</evidence>
<dbReference type="PANTHER" id="PTHR43818">
    <property type="entry name" value="BCDNA.GH03377"/>
    <property type="match status" value="1"/>
</dbReference>
<feature type="domain" description="Gfo/Idh/MocA-like oxidoreductase N-terminal" evidence="1">
    <location>
        <begin position="48"/>
        <end position="170"/>
    </location>
</feature>
<gene>
    <name evidence="3" type="primary">iolG_7</name>
    <name evidence="3" type="ORF">Pla100_25370</name>
</gene>
<dbReference type="GO" id="GO:0000166">
    <property type="term" value="F:nucleotide binding"/>
    <property type="evidence" value="ECO:0007669"/>
    <property type="project" value="InterPro"/>
</dbReference>
<protein>
    <submittedName>
        <fullName evidence="3">Inositol 2-dehydrogenase</fullName>
        <ecNumber evidence="3">1.1.1.18</ecNumber>
    </submittedName>
</protein>
<keyword evidence="4" id="KW-1185">Reference proteome</keyword>
<dbReference type="Pfam" id="PF01408">
    <property type="entry name" value="GFO_IDH_MocA"/>
    <property type="match status" value="1"/>
</dbReference>